<dbReference type="PANTHER" id="PTHR12510:SF4">
    <property type="entry name" value="GAMMA-GLUTAMYLAMINECYCLOTRANSFERASE"/>
    <property type="match status" value="1"/>
</dbReference>
<name>A0A0E0Q2I8_ORYRU</name>
<evidence type="ECO:0000259" key="3">
    <source>
        <dbReference type="Pfam" id="PF06094"/>
    </source>
</evidence>
<dbReference type="Gene3D" id="3.10.490.10">
    <property type="entry name" value="Gamma-glutamyl cyclotransferase-like"/>
    <property type="match status" value="1"/>
</dbReference>
<dbReference type="HOGENOM" id="CLU_2580904_0_0_1"/>
<dbReference type="STRING" id="4529.A0A0E0Q2I8"/>
<evidence type="ECO:0000256" key="2">
    <source>
        <dbReference type="RuleBase" id="RU367036"/>
    </source>
</evidence>
<dbReference type="Gramene" id="ORUFI06G29050.1">
    <property type="protein sequence ID" value="ORUFI06G29050.1"/>
    <property type="gene ID" value="ORUFI06G29050"/>
</dbReference>
<dbReference type="GO" id="GO:0061929">
    <property type="term" value="F:gamma-glutamylaminecyclotransferase activity"/>
    <property type="evidence" value="ECO:0007669"/>
    <property type="project" value="InterPro"/>
</dbReference>
<dbReference type="Pfam" id="PF06094">
    <property type="entry name" value="GGACT"/>
    <property type="match status" value="1"/>
</dbReference>
<dbReference type="Proteomes" id="UP000008022">
    <property type="component" value="Unassembled WGS sequence"/>
</dbReference>
<protein>
    <recommendedName>
        <fullName evidence="2">Gamma-glutamylcyclotransferase family protein</fullName>
    </recommendedName>
</protein>
<keyword evidence="5" id="KW-1185">Reference proteome</keyword>
<dbReference type="InterPro" id="IPR039126">
    <property type="entry name" value="GGACT"/>
</dbReference>
<dbReference type="SUPFAM" id="SSF110857">
    <property type="entry name" value="Gamma-glutamyl cyclotransferase-like"/>
    <property type="match status" value="1"/>
</dbReference>
<feature type="active site" description="Proton acceptor" evidence="1">
    <location>
        <position position="53"/>
    </location>
</feature>
<evidence type="ECO:0000313" key="4">
    <source>
        <dbReference type="EnsemblPlants" id="ORUFI06G29050.1"/>
    </source>
</evidence>
<dbReference type="InterPro" id="IPR036568">
    <property type="entry name" value="GGCT-like_sf"/>
</dbReference>
<dbReference type="PANTHER" id="PTHR12510">
    <property type="entry name" value="TROPONIN C-AKIN-1 PROTEIN"/>
    <property type="match status" value="1"/>
</dbReference>
<evidence type="ECO:0000313" key="5">
    <source>
        <dbReference type="Proteomes" id="UP000008022"/>
    </source>
</evidence>
<evidence type="ECO:0000256" key="1">
    <source>
        <dbReference type="PIRSR" id="PIRSR639126-1"/>
    </source>
</evidence>
<reference evidence="4" key="2">
    <citation type="submission" date="2015-06" db="UniProtKB">
        <authorList>
            <consortium name="EnsemblPlants"/>
        </authorList>
    </citation>
    <scope>IDENTIFICATION</scope>
</reference>
<organism evidence="4 5">
    <name type="scientific">Oryza rufipogon</name>
    <name type="common">Brownbeard rice</name>
    <name type="synonym">Asian wild rice</name>
    <dbReference type="NCBI Taxonomy" id="4529"/>
    <lineage>
        <taxon>Eukaryota</taxon>
        <taxon>Viridiplantae</taxon>
        <taxon>Streptophyta</taxon>
        <taxon>Embryophyta</taxon>
        <taxon>Tracheophyta</taxon>
        <taxon>Spermatophyta</taxon>
        <taxon>Magnoliopsida</taxon>
        <taxon>Liliopsida</taxon>
        <taxon>Poales</taxon>
        <taxon>Poaceae</taxon>
        <taxon>BOP clade</taxon>
        <taxon>Oryzoideae</taxon>
        <taxon>Oryzeae</taxon>
        <taxon>Oryzinae</taxon>
        <taxon>Oryza</taxon>
    </lineage>
</organism>
<reference evidence="5" key="1">
    <citation type="submission" date="2013-06" db="EMBL/GenBank/DDBJ databases">
        <authorList>
            <person name="Zhao Q."/>
        </authorList>
    </citation>
    <scope>NUCLEOTIDE SEQUENCE</scope>
    <source>
        <strain evidence="5">cv. W1943</strain>
    </source>
</reference>
<comment type="similarity">
    <text evidence="2">Belongs to the gamma-glutamylcyclotransferase family.</text>
</comment>
<dbReference type="AlphaFoldDB" id="A0A0E0Q2I8"/>
<dbReference type="GO" id="GO:0005829">
    <property type="term" value="C:cytosol"/>
    <property type="evidence" value="ECO:0007669"/>
    <property type="project" value="TreeGrafter"/>
</dbReference>
<feature type="domain" description="Gamma-glutamylcyclotransferase AIG2-like" evidence="3">
    <location>
        <begin position="20"/>
        <end position="64"/>
    </location>
</feature>
<dbReference type="EnsemblPlants" id="ORUFI06G29050.1">
    <property type="protein sequence ID" value="ORUFI06G29050.1"/>
    <property type="gene ID" value="ORUFI06G29050"/>
</dbReference>
<dbReference type="InterPro" id="IPR009288">
    <property type="entry name" value="AIG2-like_dom"/>
</dbReference>
<sequence>TWPGTATPPSWAPPPPRRASLPFLLNLPSAGHRISGELYVVTSRGLEHLDELEGVDAVTYYAHRGYAADLWARNGEKGYPD</sequence>
<accession>A0A0E0Q2I8</accession>
<proteinExistence type="inferred from homology"/>